<evidence type="ECO:0000313" key="6">
    <source>
        <dbReference type="EMBL" id="SFF38782.1"/>
    </source>
</evidence>
<dbReference type="Proteomes" id="UP000199400">
    <property type="component" value="Unassembled WGS sequence"/>
</dbReference>
<name>A0A1I2I8Y4_9BACT</name>
<dbReference type="EMBL" id="FOMX01000059">
    <property type="protein sequence ID" value="SFF38782.1"/>
    <property type="molecule type" value="Genomic_DNA"/>
</dbReference>
<evidence type="ECO:0000259" key="3">
    <source>
        <dbReference type="Pfam" id="PF18276"/>
    </source>
</evidence>
<dbReference type="InterPro" id="IPR041079">
    <property type="entry name" value="Neuraminidase-like"/>
</dbReference>
<dbReference type="OrthoDB" id="9781691at2"/>
<evidence type="ECO:0000259" key="5">
    <source>
        <dbReference type="Pfam" id="PF20220"/>
    </source>
</evidence>
<evidence type="ECO:0000313" key="7">
    <source>
        <dbReference type="Proteomes" id="UP000199400"/>
    </source>
</evidence>
<feature type="domain" description="Tc toxin complex TcA C-terminal TcB-binding" evidence="3">
    <location>
        <begin position="2657"/>
        <end position="2931"/>
    </location>
</feature>
<keyword evidence="1" id="KW-0175">Coiled coil</keyword>
<feature type="domain" description="Neuraminidase-like" evidence="4">
    <location>
        <begin position="1673"/>
        <end position="1805"/>
    </location>
</feature>
<organism evidence="6 7">
    <name type="scientific">Nannocystis exedens</name>
    <dbReference type="NCBI Taxonomy" id="54"/>
    <lineage>
        <taxon>Bacteria</taxon>
        <taxon>Pseudomonadati</taxon>
        <taxon>Myxococcota</taxon>
        <taxon>Polyangia</taxon>
        <taxon>Nannocystales</taxon>
        <taxon>Nannocystaceae</taxon>
        <taxon>Nannocystis</taxon>
    </lineage>
</organism>
<gene>
    <name evidence="6" type="ORF">SAMN02745121_08533</name>
</gene>
<dbReference type="Pfam" id="PF18413">
    <property type="entry name" value="Neuraminidase"/>
    <property type="match status" value="1"/>
</dbReference>
<keyword evidence="7" id="KW-1185">Reference proteome</keyword>
<proteinExistence type="predicted"/>
<dbReference type="InterPro" id="IPR040840">
    <property type="entry name" value="TcA_TcB_BD"/>
</dbReference>
<feature type="coiled-coil region" evidence="1">
    <location>
        <begin position="2506"/>
        <end position="2533"/>
    </location>
</feature>
<accession>A0A1I2I8Y4</accession>
<feature type="domain" description="ABC toxin N-terminal" evidence="5">
    <location>
        <begin position="1525"/>
        <end position="1643"/>
    </location>
</feature>
<evidence type="ECO:0000256" key="1">
    <source>
        <dbReference type="SAM" id="Coils"/>
    </source>
</evidence>
<feature type="region of interest" description="Disordered" evidence="2">
    <location>
        <begin position="1996"/>
        <end position="2022"/>
    </location>
</feature>
<protein>
    <submittedName>
        <fullName evidence="6">Virulence plasmid A protein</fullName>
    </submittedName>
</protein>
<evidence type="ECO:0000259" key="4">
    <source>
        <dbReference type="Pfam" id="PF18413"/>
    </source>
</evidence>
<evidence type="ECO:0000256" key="2">
    <source>
        <dbReference type="SAM" id="MobiDB-lite"/>
    </source>
</evidence>
<reference evidence="7" key="1">
    <citation type="submission" date="2016-10" db="EMBL/GenBank/DDBJ databases">
        <authorList>
            <person name="Varghese N."/>
            <person name="Submissions S."/>
        </authorList>
    </citation>
    <scope>NUCLEOTIDE SEQUENCE [LARGE SCALE GENOMIC DNA]</scope>
    <source>
        <strain evidence="7">ATCC 25963</strain>
    </source>
</reference>
<dbReference type="STRING" id="54.SAMN02745121_08533"/>
<dbReference type="Pfam" id="PF18276">
    <property type="entry name" value="TcA_TcB_BD"/>
    <property type="match status" value="1"/>
</dbReference>
<sequence>MVYAIRGRVWDASAPTENLSGRLQLVFDVGTEFLDPPGSPGRSSSSPWFASIETDGFFTLSLTDDDAATLMGARRHREVIFKIYDYNATIIGSQSVYISWATLRGTEFVTLSADPTTIPVADPDFLSVTGFVVHPDGTPVAATEVQLSRKTLQHSTPLASTTTGSDGRFVLRYRAPAGSPPGSSNLSVTLAASAVSATAGDFCNPPKDFTVRLVPGNAPYVGRSDFDLDVATISPLLDDATLDELDVDDIKFLMCRTQHDSGALATLVRAHVLADRYGIPAAALAAFSHAGIPLATNVITALTADQIEDAITRAIADNAVPASLASSIATVKTELAKARVHRMVPPAPDESGTTLGAILVAAALTPNLPHTFAQQYADHTGTAAQFWSILRSHGSLGTHVDRIQFTLQAGAITASYPKLIQLLHQKRDANEFSRAAELAQFSADDWEGFLGQTVNGQPVDTPPGIIGPAGDKRANYAGAIAKMVEDLYPSAHLAYRVPETSITTSRTNFSSFVVNNPGFSFQRTNIHEFFDTASGLPADEGEKAALKQDLLRVQRVSAITPRYGRTAASTALLEQGVTSAGQIQRMGFAAFKSKFGAAMDPSTLRATYEKADQVASTALHRFLHSRKEMHFPLTAVINSPGCGDVALEEIFGNLDYCACKHCDSVYGPAAYFVDIMQFIRERKAGEQTMLAELLTRRPELEHILLNCENSNTPLPTIDLVLETLERRSRFWLGLPPPSYQNSSDWPQTTWSASELVAQPEHVDHDVYGRLALRDVAFFPHSLPFDLPLEEARAYYQSLGTSRVAIQDALEWFDGLDEDAVFRVDERLGLSPGQGQLVRGAVNPPDMAQLWGFANGASYVAPLNDVELFLARSGLDLPALTTLMRGRVIAEVEIDYHEPCTLKGAKFVNATNPNANGLTADNLKRLLVFLRLQRALGWSMPDLDATLAALGTWFAGDVAVDLEKIARFVRIRQRFPQLPLGEVHAWFGNLDRRVYTEGSPTYYDTVVQPRQRHAAFATLSGATTFGAHRGDLLAILRTDDAGLAAAYEATGLDDDSALHHANLSHLYRVSSLARATGLSIPDLVTLTHYSQTLVDSSPFAGTTNAPVRALLDLADAVKRSGFTVPELDWVLRNQQGDKFGASDLDVTRVLIGLVTGLQQAHADHLQSMPEEQDPLARLEKLLVGPLPAGEVAAALAFIRKETTGEFDPEDLRDAYFPFLDAPSPAHTEFGKAFGVADSIENRAALLDTMLTAWLRQQKLEAVVVQQLSSALAMDTADVDLLLRTYNHGTTKALTLLTADAFFTNTFDPDSDAPNVKEPWFPAAFLGQTDVTARAALYRGLRRVALVAANFRFGPGLLRWLLTNLDDADVDLLDLTALPEGPGSSAAIYAAYAGWDWLRRAVRVRDEVLQDPATLLPLLDYLFDADPFDKSLALGQLAAAAGWDSNVLAAFEAGETVTRIELKRLDAIDAFDAAFRLSNRLGVHPNTVRTWAKDQVLDAAAAAAVRGAAEAKFGVTAWPSVAQPIRDRLRERQRDALVDLLVFKTGADDHEDLFGHLLMDVDIACCNRTTRLLFATGAVQLFMQRALMGLEADHDIDLSDLDAEEWEWMKRYRVWEANRKIFLYPENWVQPELRTDKTPLFKKLEEEIAQSEADDASIEKAYIHYLEGLHEVARLDVCGMYHEIEHDGIVIVDRLHVFAATHGSPFKVFYRRREDDAYWTAWEELPFQVESRSLLPLVVNRRLLLLWPKIELRAEDSPPPQQNDTTKAPKKHRKIQLMWAELKNGEWSAPRTTEASLRVHETDPPADQIEGRHPNSDIFLLSEVVGSDPQIYVGHTEMKYTAKIDGYFTYDACLDQFDVARYGSPPALPAYGPASLNGDYPVPQMTRSWRQGFVADNGKNNTPSGAERFVRVPVAGSPNTGMAYSDKIIRYHTNGFRLFLPRQDALLNGRRPIVYDDPRTMLFLRAGDQHDIGDVDPDESEPSELLDKNLGSYLNGGTATIDHTDAPSDSLAGMASGGDGPAASQTSGMGINVSSAPAKYNLSIFYHPYSCLFLQEVRRYGVAGLLDPNVATQDENASLRYQSASRPLPESYFDGVTAVWQPVPQEDIDFRFGGAYSVYNWELFFHIPMYIADRLISERRFAEAQRWLGYIFNPIRKATLVRDTDCKHYWRIKPFRRLSSDMSIAALLELLQYTGDDAELKEQKADLSGQISQWRKNPFKPHEVARMRPTAYMRAVVMKYLDNLIAWGDDLFRQDTRESTQEAVQLYILALQILGKRPRKIEGDERPDKTYAEAYDALDGFSNFLVELENEVIGFTARDAMIPLNIKGQAALQSQNPTNFALGYVRPSGASQLLQGAPKALTSSPKPPFLLLPATLVTPTETRLYFCIPPNDKLLGYWDTVADRLFKLRNCLNIEGIRRDLALFDPPIDPGLLARAAAQGIDIGTAVSNLYAPLPHYRFLPHLGIAKDFAAQVSSLGSALLQALEKRDAENLAVLRGGHEVTLLKAVRHVKEQAIKEAEENIEALRRGRDSAVARHQYYSSREYMNRLEKAELGLSIAATVTDLIGGALVAGGGAAAAVPTFQIGISGWAGSPVVITEWGGKQASGALGKAGLALNMIAGTIQRAAAMVGTQASYTRRKEEWNFQADLARLELDQIDVQITAAEIRLAMARRELVNHDVQAEQSAEALETMRSKFTNAELYSWMATEISKVYHLAYQLAIDLARRAERCYRYELAIDGGDDFIQFGHWDNRRQGLLAGERLQHDLRRMEAAYYQNHRREYELTKRVSLASLDPVALIALRKTGACHFNLPSVIFNLDHATHYLRRIKLVGLSIPAVTGPYTNIGATLTYESGAIRAAADAPVEEVIGAAQTVAITVTQEDTGLFEPNLRDERYLPFEGRALENSNWRIELPKVVRQFDYETISDVILTIRYTAREGGETTAALVGDLLNAENTGLNNFKRAEADTEPVRGTGQVHVFSARAEFPEAWRSFVAAGTSSEGTSISLDLSEQRFPHPPKPLGTRTIEYIAVFFRWNANEDLGPDNDTFQGAVLSAGEDPIALGNFGKYAENLPLPDGSGYNYLYYAASTSTTLGKSPGTWTLELPNGWSAGKDPEDLIVVVGHKVS</sequence>
<dbReference type="InterPro" id="IPR046839">
    <property type="entry name" value="ABC_toxin_N"/>
</dbReference>
<dbReference type="Pfam" id="PF20220">
    <property type="entry name" value="ABC_toxin_N"/>
    <property type="match status" value="1"/>
</dbReference>